<dbReference type="InterPro" id="IPR045052">
    <property type="entry name" value="Copine"/>
</dbReference>
<dbReference type="SMART" id="SM00239">
    <property type="entry name" value="C2"/>
    <property type="match status" value="2"/>
</dbReference>
<evidence type="ECO:0000256" key="5">
    <source>
        <dbReference type="SAM" id="MobiDB-lite"/>
    </source>
</evidence>
<dbReference type="GO" id="GO:0005544">
    <property type="term" value="F:calcium-dependent phospholipid binding"/>
    <property type="evidence" value="ECO:0007669"/>
    <property type="project" value="InterPro"/>
</dbReference>
<dbReference type="InterPro" id="IPR035892">
    <property type="entry name" value="C2_domain_sf"/>
</dbReference>
<dbReference type="FunFam" id="2.60.40.150:FF:000063">
    <property type="entry name" value="Copine 4"/>
    <property type="match status" value="1"/>
</dbReference>
<dbReference type="Pfam" id="PF07002">
    <property type="entry name" value="Copine"/>
    <property type="match status" value="1"/>
</dbReference>
<dbReference type="InterPro" id="IPR037768">
    <property type="entry name" value="C2B_Copine"/>
</dbReference>
<dbReference type="GO" id="GO:0046872">
    <property type="term" value="F:metal ion binding"/>
    <property type="evidence" value="ECO:0007669"/>
    <property type="project" value="UniProtKB-KW"/>
</dbReference>
<dbReference type="AlphaFoldDB" id="A0A669QVD7"/>
<evidence type="ECO:0000256" key="2">
    <source>
        <dbReference type="ARBA" id="ARBA00022723"/>
    </source>
</evidence>
<dbReference type="Proteomes" id="UP000472261">
    <property type="component" value="Unplaced"/>
</dbReference>
<dbReference type="InterPro" id="IPR002035">
    <property type="entry name" value="VWF_A"/>
</dbReference>
<dbReference type="PROSITE" id="PS50004">
    <property type="entry name" value="C2"/>
    <property type="match status" value="2"/>
</dbReference>
<dbReference type="PANTHER" id="PTHR10857:SF6">
    <property type="entry name" value="COPINE-7"/>
    <property type="match status" value="1"/>
</dbReference>
<feature type="domain" description="C2" evidence="6">
    <location>
        <begin position="154"/>
        <end position="282"/>
    </location>
</feature>
<dbReference type="FunFam" id="2.60.40.150:FF:000163">
    <property type="entry name" value="Copine 7"/>
    <property type="match status" value="1"/>
</dbReference>
<dbReference type="SUPFAM" id="SSF53300">
    <property type="entry name" value="vWA-like"/>
    <property type="match status" value="1"/>
</dbReference>
<organism evidence="7 8">
    <name type="scientific">Phasianus colchicus</name>
    <name type="common">Common pheasant</name>
    <dbReference type="NCBI Taxonomy" id="9054"/>
    <lineage>
        <taxon>Eukaryota</taxon>
        <taxon>Metazoa</taxon>
        <taxon>Chordata</taxon>
        <taxon>Craniata</taxon>
        <taxon>Vertebrata</taxon>
        <taxon>Euteleostomi</taxon>
        <taxon>Archelosauria</taxon>
        <taxon>Archosauria</taxon>
        <taxon>Dinosauria</taxon>
        <taxon>Saurischia</taxon>
        <taxon>Theropoda</taxon>
        <taxon>Coelurosauria</taxon>
        <taxon>Aves</taxon>
        <taxon>Neognathae</taxon>
        <taxon>Galloanserae</taxon>
        <taxon>Galliformes</taxon>
        <taxon>Phasianidae</taxon>
        <taxon>Phasianinae</taxon>
        <taxon>Phasianus</taxon>
    </lineage>
</organism>
<dbReference type="Pfam" id="PF00168">
    <property type="entry name" value="C2"/>
    <property type="match status" value="2"/>
</dbReference>
<dbReference type="Ensembl" id="ENSPCLT00000034171.1">
    <property type="protein sequence ID" value="ENSPCLP00000024632.1"/>
    <property type="gene ID" value="ENSPCLG00000021709.1"/>
</dbReference>
<evidence type="ECO:0000259" key="6">
    <source>
        <dbReference type="PROSITE" id="PS50004"/>
    </source>
</evidence>
<keyword evidence="3" id="KW-0677">Repeat</keyword>
<proteinExistence type="inferred from homology"/>
<dbReference type="InterPro" id="IPR010734">
    <property type="entry name" value="Copine_C"/>
</dbReference>
<sequence length="661" mass="73571">MPLSHGAACPPSRPAAPRAAATMGEAPEPSSQASLAVLSKVELRVSCRHLLDRDTLNKSDPCVLLLMQSQGQWVEVDRSEVIKSNLNPVFAKIFTVDYYFEEVQKLRFEVYDSHGQAGVGTHDDDFLGGMECTVGQIVAQKRVTKPLFLKYGKFAGKSTITVISEEISGNNGYVDPLLHLAPSSLLQDLFSKSDPFLEIYRIDDDSSEQLVYRTEVVKNNLSPIWEPFKVSLNSLCSCEEKRKLRCVVWDYDSRGKHDFIGEFFTTFEEMQKAMGENKVQWECMNPKYKIKKRNYKNSGIVVLLDLKIHRVYSFLDYIMGGCQIHFTVAIDFTASNGDPRNSCSLHYINPYQPNEYLKALVAVGEIYPWDVPTLFPPAAFAPLPSQVSHDFAINFNPDNDECEGIQGVVESYQSCLPKIQLYGPTNVAPIITKVARVAADEERTKEASQYFILLILTDGVVTDMADTREAIVRASYLPMSIIIVGVGNADFTDMQILDGDDGILRSPRGEPVLRDIVQFVPFRDFKNVSGSSSSPIPYPVPPVLGAIDPWLTHPTPSRRRPRRRWPSACWPRCPNRWWSTTATRPSPRAAPSPTPLTPAWARPSECACMGTRTAPVLLRDAVPHYLGVAESPAPHVPTPFPAVPVVPVLRACLSPCCFEAA</sequence>
<dbReference type="InterPro" id="IPR036465">
    <property type="entry name" value="vWFA_dom_sf"/>
</dbReference>
<dbReference type="GO" id="GO:0071277">
    <property type="term" value="P:cellular response to calcium ion"/>
    <property type="evidence" value="ECO:0007669"/>
    <property type="project" value="TreeGrafter"/>
</dbReference>
<reference evidence="7" key="2">
    <citation type="submission" date="2025-09" db="UniProtKB">
        <authorList>
            <consortium name="Ensembl"/>
        </authorList>
    </citation>
    <scope>IDENTIFICATION</scope>
</reference>
<evidence type="ECO:0000256" key="3">
    <source>
        <dbReference type="ARBA" id="ARBA00022737"/>
    </source>
</evidence>
<dbReference type="InterPro" id="IPR000008">
    <property type="entry name" value="C2_dom"/>
</dbReference>
<dbReference type="CDD" id="cd04048">
    <property type="entry name" value="C2A_Copine"/>
    <property type="match status" value="1"/>
</dbReference>
<keyword evidence="4" id="KW-0106">Calcium</keyword>
<keyword evidence="8" id="KW-1185">Reference proteome</keyword>
<evidence type="ECO:0000256" key="4">
    <source>
        <dbReference type="ARBA" id="ARBA00022837"/>
    </source>
</evidence>
<evidence type="ECO:0000256" key="1">
    <source>
        <dbReference type="ARBA" id="ARBA00009048"/>
    </source>
</evidence>
<name>A0A669QVD7_PHACC</name>
<keyword evidence="2" id="KW-0479">Metal-binding</keyword>
<feature type="domain" description="C2" evidence="6">
    <location>
        <begin position="17"/>
        <end position="147"/>
    </location>
</feature>
<dbReference type="GO" id="GO:0005886">
    <property type="term" value="C:plasma membrane"/>
    <property type="evidence" value="ECO:0007669"/>
    <property type="project" value="TreeGrafter"/>
</dbReference>
<dbReference type="FunFam" id="3.40.50.410:FF:000176">
    <property type="entry name" value="Copine-7"/>
    <property type="match status" value="1"/>
</dbReference>
<dbReference type="CDD" id="cd04047">
    <property type="entry name" value="C2B_Copine"/>
    <property type="match status" value="1"/>
</dbReference>
<dbReference type="SMART" id="SM00327">
    <property type="entry name" value="VWA"/>
    <property type="match status" value="1"/>
</dbReference>
<accession>A0A669QVD7</accession>
<feature type="region of interest" description="Disordered" evidence="5">
    <location>
        <begin position="1"/>
        <end position="28"/>
    </location>
</feature>
<evidence type="ECO:0000313" key="7">
    <source>
        <dbReference type="Ensembl" id="ENSPCLP00000024632.1"/>
    </source>
</evidence>
<protein>
    <submittedName>
        <fullName evidence="7">Copine 7</fullName>
    </submittedName>
</protein>
<feature type="compositionally biased region" description="Low complexity" evidence="5">
    <location>
        <begin position="7"/>
        <end position="21"/>
    </location>
</feature>
<comment type="similarity">
    <text evidence="1">Belongs to the copine family.</text>
</comment>
<reference evidence="7" key="1">
    <citation type="submission" date="2025-08" db="UniProtKB">
        <authorList>
            <consortium name="Ensembl"/>
        </authorList>
    </citation>
    <scope>IDENTIFICATION</scope>
</reference>
<dbReference type="PANTHER" id="PTHR10857">
    <property type="entry name" value="COPINE"/>
    <property type="match status" value="1"/>
</dbReference>
<dbReference type="SUPFAM" id="SSF49562">
    <property type="entry name" value="C2 domain (Calcium/lipid-binding domain, CaLB)"/>
    <property type="match status" value="2"/>
</dbReference>
<evidence type="ECO:0000313" key="8">
    <source>
        <dbReference type="Proteomes" id="UP000472261"/>
    </source>
</evidence>
<dbReference type="Gene3D" id="2.60.40.150">
    <property type="entry name" value="C2 domain"/>
    <property type="match status" value="2"/>
</dbReference>